<evidence type="ECO:0000256" key="5">
    <source>
        <dbReference type="ARBA" id="ARBA00022723"/>
    </source>
</evidence>
<keyword evidence="7" id="KW-0411">Iron-sulfur</keyword>
<keyword evidence="6" id="KW-0408">Iron</keyword>
<dbReference type="InterPro" id="IPR037225">
    <property type="entry name" value="Nuo51_FMN-bd_sf"/>
</dbReference>
<dbReference type="SUPFAM" id="SSF52833">
    <property type="entry name" value="Thioredoxin-like"/>
    <property type="match status" value="1"/>
</dbReference>
<dbReference type="Pfam" id="PF01257">
    <property type="entry name" value="2Fe-2S_thioredx"/>
    <property type="match status" value="1"/>
</dbReference>
<dbReference type="InterPro" id="IPR036249">
    <property type="entry name" value="Thioredoxin-like_sf"/>
</dbReference>
<dbReference type="SUPFAM" id="SSF142984">
    <property type="entry name" value="Nqo1 middle domain-like"/>
    <property type="match status" value="1"/>
</dbReference>
<dbReference type="Proteomes" id="UP001157186">
    <property type="component" value="Unassembled WGS sequence"/>
</dbReference>
<dbReference type="InterPro" id="IPR011538">
    <property type="entry name" value="Nuo51_FMN-bd"/>
</dbReference>
<dbReference type="Gene3D" id="3.40.50.11540">
    <property type="entry name" value="NADH-ubiquinone oxidoreductase 51kDa subunit"/>
    <property type="match status" value="1"/>
</dbReference>
<dbReference type="InterPro" id="IPR037207">
    <property type="entry name" value="Nuop51_4Fe4S-bd_sf"/>
</dbReference>
<sequence>MSKNLSQLARRKGIDHTLFQQLVIGEDSRSKDERRQLAKEFLIGEAIVHGTASFYDFIDGDNANKKAYVCNGSSCLCAGSQDQVKEQLLTEFSSDEIGHVTCLGRCSENSAFQINGNNFSGDDINNLAQIVHQNLTDSQENYHVNCLIDKPILTAEINDVAQYYQLFTELQQQDSQAVLDKVSQSGLRGRGGAGFPTGFKWQSCRDIKNDEKYIVCNADEGDAGAFSDRYLLEQRPHAVMFGMLMAGFLVGAKTGVLYIRDEYPAAITATEQAINEFSQLALAIDFSFKIIRGAGAYICGEETALLRSIEGQRPLVSVRPPFPTQSGLFGCPTVLNNVETFASIHWILSGNDQAYQTLGNGKSTGSKLISLDGSFNKPGIYEVAMGTPLTEVIESAGGFAKDLKALHIGGPLGGVVPITKINELTVDFESFAEHGFLLGHASIIGIPESISMVDYIAHLFEFTAAESCGKCYPCKLGSVRGHEMFQQAINDETKIDNELLADLLETMELGSLCALGGGVPLPIKNILQYFADEISPYLQAAQASQQTLIGANAND</sequence>
<dbReference type="SUPFAM" id="SSF142019">
    <property type="entry name" value="Nqo1 FMN-binding domain-like"/>
    <property type="match status" value="1"/>
</dbReference>
<proteinExistence type="inferred from homology"/>
<evidence type="ECO:0000256" key="4">
    <source>
        <dbReference type="ARBA" id="ARBA00022485"/>
    </source>
</evidence>
<dbReference type="Gene3D" id="3.10.20.600">
    <property type="match status" value="1"/>
</dbReference>
<dbReference type="EMBL" id="BSST01000001">
    <property type="protein sequence ID" value="GLX80434.1"/>
    <property type="molecule type" value="Genomic_DNA"/>
</dbReference>
<keyword evidence="4" id="KW-0004">4Fe-4S</keyword>
<comment type="cofactor">
    <cofactor evidence="1">
        <name>FMN</name>
        <dbReference type="ChEBI" id="CHEBI:58210"/>
    </cofactor>
</comment>
<evidence type="ECO:0000256" key="3">
    <source>
        <dbReference type="ARBA" id="ARBA00019901"/>
    </source>
</evidence>
<evidence type="ECO:0000256" key="9">
    <source>
        <dbReference type="ARBA" id="ARBA00032787"/>
    </source>
</evidence>
<dbReference type="SUPFAM" id="SSF140490">
    <property type="entry name" value="Nqo1C-terminal domain-like"/>
    <property type="match status" value="1"/>
</dbReference>
<gene>
    <name evidence="11" type="ORF">tinsulaeT_37740</name>
</gene>
<dbReference type="CDD" id="cd02980">
    <property type="entry name" value="TRX_Fd_family"/>
    <property type="match status" value="1"/>
</dbReference>
<keyword evidence="5" id="KW-0479">Metal-binding</keyword>
<evidence type="ECO:0000259" key="10">
    <source>
        <dbReference type="SMART" id="SM00928"/>
    </source>
</evidence>
<feature type="domain" description="NADH-ubiquinone oxidoreductase 51kDa subunit iron-sulphur binding" evidence="10">
    <location>
        <begin position="453"/>
        <end position="498"/>
    </location>
</feature>
<accession>A0ABQ6GYN5</accession>
<dbReference type="PANTHER" id="PTHR43578">
    <property type="entry name" value="NADH-QUINONE OXIDOREDUCTASE SUBUNIT F"/>
    <property type="match status" value="1"/>
</dbReference>
<comment type="similarity">
    <text evidence="2">Belongs to the complex I 51 kDa subunit family.</text>
</comment>
<dbReference type="RefSeq" id="WP_284246429.1">
    <property type="nucleotide sequence ID" value="NZ_BSST01000001.1"/>
</dbReference>
<evidence type="ECO:0000313" key="11">
    <source>
        <dbReference type="EMBL" id="GLX80434.1"/>
    </source>
</evidence>
<dbReference type="Pfam" id="PF10531">
    <property type="entry name" value="SLBB"/>
    <property type="match status" value="1"/>
</dbReference>
<reference evidence="11 12" key="1">
    <citation type="submission" date="2023-03" db="EMBL/GenBank/DDBJ databases">
        <title>Draft genome sequence of Thalassotalea insulae KCTC 62186T.</title>
        <authorList>
            <person name="Sawabe T."/>
        </authorList>
    </citation>
    <scope>NUCLEOTIDE SEQUENCE [LARGE SCALE GENOMIC DNA]</scope>
    <source>
        <strain evidence="11 12">KCTC 62186</strain>
    </source>
</reference>
<dbReference type="Pfam" id="PF10589">
    <property type="entry name" value="NADH_4Fe-4S"/>
    <property type="match status" value="1"/>
</dbReference>
<name>A0ABQ6GYN5_9GAMM</name>
<dbReference type="PANTHER" id="PTHR43578:SF3">
    <property type="entry name" value="NADH-QUINONE OXIDOREDUCTASE SUBUNIT F"/>
    <property type="match status" value="1"/>
</dbReference>
<keyword evidence="12" id="KW-1185">Reference proteome</keyword>
<dbReference type="Gene3D" id="1.20.1440.230">
    <property type="entry name" value="NADH-ubiquinone oxidoreductase 51kDa subunit, iron-sulphur binding domain"/>
    <property type="match status" value="1"/>
</dbReference>
<dbReference type="InterPro" id="IPR019554">
    <property type="entry name" value="Soluble_ligand-bd"/>
</dbReference>
<comment type="caution">
    <text evidence="11">The sequence shown here is derived from an EMBL/GenBank/DDBJ whole genome shotgun (WGS) entry which is preliminary data.</text>
</comment>
<evidence type="ECO:0000256" key="8">
    <source>
        <dbReference type="ARBA" id="ARBA00031578"/>
    </source>
</evidence>
<protein>
    <recommendedName>
        <fullName evidence="3">NADH-quinone oxidoreductase subunit F</fullName>
    </recommendedName>
    <alternativeName>
        <fullName evidence="8">NADH dehydrogenase I subunit F</fullName>
    </alternativeName>
    <alternativeName>
        <fullName evidence="9">NDH-1 subunit F</fullName>
    </alternativeName>
</protein>
<evidence type="ECO:0000256" key="7">
    <source>
        <dbReference type="ARBA" id="ARBA00023014"/>
    </source>
</evidence>
<evidence type="ECO:0000256" key="2">
    <source>
        <dbReference type="ARBA" id="ARBA00007523"/>
    </source>
</evidence>
<dbReference type="Pfam" id="PF01512">
    <property type="entry name" value="Complex1_51K"/>
    <property type="match status" value="1"/>
</dbReference>
<organism evidence="11 12">
    <name type="scientific">Thalassotalea insulae</name>
    <dbReference type="NCBI Taxonomy" id="2056778"/>
    <lineage>
        <taxon>Bacteria</taxon>
        <taxon>Pseudomonadati</taxon>
        <taxon>Pseudomonadota</taxon>
        <taxon>Gammaproteobacteria</taxon>
        <taxon>Alteromonadales</taxon>
        <taxon>Colwelliaceae</taxon>
        <taxon>Thalassotalea</taxon>
    </lineage>
</organism>
<dbReference type="SMART" id="SM00928">
    <property type="entry name" value="NADH_4Fe-4S"/>
    <property type="match status" value="1"/>
</dbReference>
<evidence type="ECO:0000313" key="12">
    <source>
        <dbReference type="Proteomes" id="UP001157186"/>
    </source>
</evidence>
<dbReference type="InterPro" id="IPR019575">
    <property type="entry name" value="Nuop51_4Fe4S-bd"/>
</dbReference>
<evidence type="ECO:0000256" key="1">
    <source>
        <dbReference type="ARBA" id="ARBA00001917"/>
    </source>
</evidence>
<evidence type="ECO:0000256" key="6">
    <source>
        <dbReference type="ARBA" id="ARBA00023004"/>
    </source>
</evidence>